<name>S9PD25_CYSF2</name>
<comment type="caution">
    <text evidence="1">The sequence shown here is derived from an EMBL/GenBank/DDBJ whole genome shotgun (WGS) entry which is preliminary data.</text>
</comment>
<gene>
    <name evidence="1" type="ORF">D187_008477</name>
</gene>
<evidence type="ECO:0000313" key="2">
    <source>
        <dbReference type="Proteomes" id="UP000011682"/>
    </source>
</evidence>
<dbReference type="OrthoDB" id="3403232at2"/>
<proteinExistence type="predicted"/>
<accession>S9PD25</accession>
<protein>
    <submittedName>
        <fullName evidence="1">Uncharacterized protein</fullName>
    </submittedName>
</protein>
<evidence type="ECO:0000313" key="1">
    <source>
        <dbReference type="EMBL" id="EPX62290.1"/>
    </source>
</evidence>
<dbReference type="EMBL" id="ANAH02000007">
    <property type="protein sequence ID" value="EPX62290.1"/>
    <property type="molecule type" value="Genomic_DNA"/>
</dbReference>
<reference evidence="1" key="1">
    <citation type="submission" date="2013-05" db="EMBL/GenBank/DDBJ databases">
        <title>Genome assembly of Cystobacter fuscus DSM 2262.</title>
        <authorList>
            <person name="Sharma G."/>
            <person name="Khatri I."/>
            <person name="Kaur C."/>
            <person name="Mayilraj S."/>
            <person name="Subramanian S."/>
        </authorList>
    </citation>
    <scope>NUCLEOTIDE SEQUENCE [LARGE SCALE GENOMIC DNA]</scope>
    <source>
        <strain evidence="1">DSM 2262</strain>
    </source>
</reference>
<dbReference type="AlphaFoldDB" id="S9PD25"/>
<organism evidence="1 2">
    <name type="scientific">Cystobacter fuscus (strain ATCC 25194 / DSM 2262 / NBRC 100088 / M29)</name>
    <dbReference type="NCBI Taxonomy" id="1242864"/>
    <lineage>
        <taxon>Bacteria</taxon>
        <taxon>Pseudomonadati</taxon>
        <taxon>Myxococcota</taxon>
        <taxon>Myxococcia</taxon>
        <taxon>Myxococcales</taxon>
        <taxon>Cystobacterineae</taxon>
        <taxon>Archangiaceae</taxon>
        <taxon>Cystobacter</taxon>
    </lineage>
</organism>
<dbReference type="eggNOG" id="ENOG5033DCZ">
    <property type="taxonomic scope" value="Bacteria"/>
</dbReference>
<dbReference type="RefSeq" id="WP_002623326.1">
    <property type="nucleotide sequence ID" value="NZ_ANAH02000007.1"/>
</dbReference>
<keyword evidence="2" id="KW-1185">Reference proteome</keyword>
<sequence length="62" mass="6624">MAHDTNKPLQLTLSVAEINQVLEALGRQPYARVFQLIGRIQQQAAAQISASETTAPAGPAHT</sequence>
<dbReference type="Proteomes" id="UP000011682">
    <property type="component" value="Unassembled WGS sequence"/>
</dbReference>